<feature type="domain" description="N-acetyltransferase" evidence="1">
    <location>
        <begin position="5"/>
        <end position="140"/>
    </location>
</feature>
<evidence type="ECO:0000313" key="3">
    <source>
        <dbReference type="Proteomes" id="UP000193061"/>
    </source>
</evidence>
<dbReference type="InterPro" id="IPR052729">
    <property type="entry name" value="Acyl/Acetyltrans_Enzymes"/>
</dbReference>
<dbReference type="EMBL" id="FWFX01000004">
    <property type="protein sequence ID" value="SLN35092.1"/>
    <property type="molecule type" value="Genomic_DNA"/>
</dbReference>
<gene>
    <name evidence="2" type="ORF">ROA7450_01629</name>
</gene>
<proteinExistence type="predicted"/>
<evidence type="ECO:0000259" key="1">
    <source>
        <dbReference type="PROSITE" id="PS51186"/>
    </source>
</evidence>
<dbReference type="SUPFAM" id="SSF55729">
    <property type="entry name" value="Acyl-CoA N-acyltransferases (Nat)"/>
    <property type="match status" value="1"/>
</dbReference>
<dbReference type="InterPro" id="IPR016181">
    <property type="entry name" value="Acyl_CoA_acyltransferase"/>
</dbReference>
<accession>A0A1X6YYI5</accession>
<organism evidence="2 3">
    <name type="scientific">Roseovarius albus</name>
    <dbReference type="NCBI Taxonomy" id="1247867"/>
    <lineage>
        <taxon>Bacteria</taxon>
        <taxon>Pseudomonadati</taxon>
        <taxon>Pseudomonadota</taxon>
        <taxon>Alphaproteobacteria</taxon>
        <taxon>Rhodobacterales</taxon>
        <taxon>Roseobacteraceae</taxon>
        <taxon>Roseovarius</taxon>
    </lineage>
</organism>
<dbReference type="PANTHER" id="PTHR47237:SF1">
    <property type="entry name" value="SLL0310 PROTEIN"/>
    <property type="match status" value="1"/>
</dbReference>
<sequence length="280" mass="30515">MEYKAETRAMDISELELVLSWAANEGWNPGLADAAAFHAAGPGGFFLTCVDGDPVAAISVVNHDERNAFLGLYICRPDWRGKGLGMMTWQFAIKHAGARSIGLDGLPDQEENYRASGFIKTGSSLRHEGRVEARESQNVRSAQRGDLDILRALDERANGFPRPAFIAAWLQERVGRRGTRVLLRDGRICGFATWRACQNGTKIGPIVAPDLAAALELVSDIAALRLDGPLIIDVPEANHDLRRELEHNGFSIPFVTARMYRGAAPHSGEALQAIATMELG</sequence>
<dbReference type="CDD" id="cd04301">
    <property type="entry name" value="NAT_SF"/>
    <property type="match status" value="1"/>
</dbReference>
<evidence type="ECO:0000313" key="2">
    <source>
        <dbReference type="EMBL" id="SLN35092.1"/>
    </source>
</evidence>
<dbReference type="PANTHER" id="PTHR47237">
    <property type="entry name" value="SLL0310 PROTEIN"/>
    <property type="match status" value="1"/>
</dbReference>
<keyword evidence="3" id="KW-1185">Reference proteome</keyword>
<dbReference type="Pfam" id="PF18014">
    <property type="entry name" value="Acetyltransf_18"/>
    <property type="match status" value="1"/>
</dbReference>
<dbReference type="AlphaFoldDB" id="A0A1X6YYI5"/>
<dbReference type="OrthoDB" id="20916at2"/>
<dbReference type="PROSITE" id="PS51186">
    <property type="entry name" value="GNAT"/>
    <property type="match status" value="2"/>
</dbReference>
<dbReference type="Proteomes" id="UP000193061">
    <property type="component" value="Unassembled WGS sequence"/>
</dbReference>
<feature type="domain" description="N-acetyltransferase" evidence="1">
    <location>
        <begin position="137"/>
        <end position="278"/>
    </location>
</feature>
<reference evidence="2 3" key="1">
    <citation type="submission" date="2017-03" db="EMBL/GenBank/DDBJ databases">
        <authorList>
            <person name="Afonso C.L."/>
            <person name="Miller P.J."/>
            <person name="Scott M.A."/>
            <person name="Spackman E."/>
            <person name="Goraichik I."/>
            <person name="Dimitrov K.M."/>
            <person name="Suarez D.L."/>
            <person name="Swayne D.E."/>
        </authorList>
    </citation>
    <scope>NUCLEOTIDE SEQUENCE [LARGE SCALE GENOMIC DNA]</scope>
    <source>
        <strain evidence="2 3">CECT 7450</strain>
    </source>
</reference>
<dbReference type="InterPro" id="IPR041496">
    <property type="entry name" value="YitH/HolE_GNAT"/>
</dbReference>
<dbReference type="Gene3D" id="3.40.630.90">
    <property type="match status" value="1"/>
</dbReference>
<dbReference type="GO" id="GO:0016747">
    <property type="term" value="F:acyltransferase activity, transferring groups other than amino-acyl groups"/>
    <property type="evidence" value="ECO:0007669"/>
    <property type="project" value="InterPro"/>
</dbReference>
<dbReference type="RefSeq" id="WP_159454023.1">
    <property type="nucleotide sequence ID" value="NZ_FWFX01000004.1"/>
</dbReference>
<dbReference type="Pfam" id="PF00583">
    <property type="entry name" value="Acetyltransf_1"/>
    <property type="match status" value="1"/>
</dbReference>
<dbReference type="Gene3D" id="3.40.630.30">
    <property type="match status" value="1"/>
</dbReference>
<dbReference type="InterPro" id="IPR000182">
    <property type="entry name" value="GNAT_dom"/>
</dbReference>
<protein>
    <recommendedName>
        <fullName evidence="1">N-acetyltransferase domain-containing protein</fullName>
    </recommendedName>
</protein>
<name>A0A1X6YYI5_9RHOB</name>